<proteinExistence type="predicted"/>
<dbReference type="RefSeq" id="WP_081152359.1">
    <property type="nucleotide sequence ID" value="NZ_CP020465.1"/>
</dbReference>
<protein>
    <recommendedName>
        <fullName evidence="3">Cation transporter</fullName>
    </recommendedName>
</protein>
<evidence type="ECO:0000313" key="2">
    <source>
        <dbReference type="Proteomes" id="UP000202259"/>
    </source>
</evidence>
<reference evidence="1 2" key="1">
    <citation type="submission" date="2017-08" db="EMBL/GenBank/DDBJ databases">
        <title>Complete genome of Colwellia sp. NB097-1, a psychrophile bacterium ioslated from Bering Sea.</title>
        <authorList>
            <person name="Chen X."/>
        </authorList>
    </citation>
    <scope>NUCLEOTIDE SEQUENCE [LARGE SCALE GENOMIC DNA]</scope>
    <source>
        <strain evidence="1 2">NB097-1</strain>
    </source>
</reference>
<evidence type="ECO:0008006" key="3">
    <source>
        <dbReference type="Google" id="ProtNLM"/>
    </source>
</evidence>
<dbReference type="EMBL" id="CP020465">
    <property type="protein sequence ID" value="ASP48770.1"/>
    <property type="molecule type" value="Genomic_DNA"/>
</dbReference>
<dbReference type="KEGG" id="cber:B5D82_13945"/>
<sequence length="123" mass="14385">MSDLDHRVGVREINLVVRNLRLTKVTEENIDGLIAAIDQMFGLDEVSFNRKEQSIHLAYDATNLDLDGIENVIRNHGADIHNDWWTRTKDSYYKYCDQNVKDNFTHEPWSCHKSPPNSSKRKR</sequence>
<dbReference type="OrthoDB" id="5822659at2"/>
<evidence type="ECO:0000313" key="1">
    <source>
        <dbReference type="EMBL" id="ASP48770.1"/>
    </source>
</evidence>
<name>A0A222GAE9_9GAMM</name>
<organism evidence="1 2">
    <name type="scientific">Cognaticolwellia beringensis</name>
    <dbReference type="NCBI Taxonomy" id="1967665"/>
    <lineage>
        <taxon>Bacteria</taxon>
        <taxon>Pseudomonadati</taxon>
        <taxon>Pseudomonadota</taxon>
        <taxon>Gammaproteobacteria</taxon>
        <taxon>Alteromonadales</taxon>
        <taxon>Colwelliaceae</taxon>
        <taxon>Cognaticolwellia</taxon>
    </lineage>
</organism>
<dbReference type="Proteomes" id="UP000202259">
    <property type="component" value="Chromosome"/>
</dbReference>
<keyword evidence="2" id="KW-1185">Reference proteome</keyword>
<gene>
    <name evidence="1" type="ORF">B5D82_13945</name>
</gene>
<accession>A0A222GAE9</accession>
<dbReference type="AlphaFoldDB" id="A0A222GAE9"/>